<sequence length="190" mass="20068">MLSKRKLYRSVIVSSVVVGIVIATVGAIAFLREPIASADNAVRSTSQSSEALTTIQTVAQASALETLEAKVYRDPSCGCCGAWVEHLRSNGFQVSVVQETNMDAVKQEHNVPADLASCHTALINGAVIEGHVPAADIKRFLSQQSDAIGLAVPGMPVGSPGMEAGDTEEPFTVFSFDQQGNAEAFNQYPS</sequence>
<protein>
    <submittedName>
        <fullName evidence="2">DUF411 domain-containing protein</fullName>
    </submittedName>
</protein>
<dbReference type="Pfam" id="PF04214">
    <property type="entry name" value="DUF411"/>
    <property type="match status" value="1"/>
</dbReference>
<comment type="caution">
    <text evidence="2">The sequence shown here is derived from an EMBL/GenBank/DDBJ whole genome shotgun (WGS) entry which is preliminary data.</text>
</comment>
<keyword evidence="1" id="KW-0472">Membrane</keyword>
<proteinExistence type="predicted"/>
<keyword evidence="1" id="KW-1133">Transmembrane helix</keyword>
<reference evidence="2" key="1">
    <citation type="journal article" date="2020" name="mSystems">
        <title>Genome- and Community-Level Interaction Insights into Carbon Utilization and Element Cycling Functions of Hydrothermarchaeota in Hydrothermal Sediment.</title>
        <authorList>
            <person name="Zhou Z."/>
            <person name="Liu Y."/>
            <person name="Xu W."/>
            <person name="Pan J."/>
            <person name="Luo Z.H."/>
            <person name="Li M."/>
        </authorList>
    </citation>
    <scope>NUCLEOTIDE SEQUENCE [LARGE SCALE GENOMIC DNA]</scope>
    <source>
        <strain evidence="2">SpSt-402</strain>
    </source>
</reference>
<keyword evidence="1" id="KW-0812">Transmembrane</keyword>
<name>A0A832H437_9CYAN</name>
<dbReference type="AlphaFoldDB" id="A0A832H437"/>
<evidence type="ECO:0000256" key="1">
    <source>
        <dbReference type="SAM" id="Phobius"/>
    </source>
</evidence>
<evidence type="ECO:0000313" key="2">
    <source>
        <dbReference type="EMBL" id="HGW93947.1"/>
    </source>
</evidence>
<dbReference type="EMBL" id="DSRD01000429">
    <property type="protein sequence ID" value="HGW93947.1"/>
    <property type="molecule type" value="Genomic_DNA"/>
</dbReference>
<accession>A0A832H437</accession>
<dbReference type="InterPro" id="IPR007332">
    <property type="entry name" value="DUF411"/>
</dbReference>
<feature type="transmembrane region" description="Helical" evidence="1">
    <location>
        <begin position="7"/>
        <end position="31"/>
    </location>
</feature>
<gene>
    <name evidence="2" type="ORF">ENR47_06660</name>
</gene>
<organism evidence="2">
    <name type="scientific">Oscillatoriales cyanobacterium SpSt-402</name>
    <dbReference type="NCBI Taxonomy" id="2282168"/>
    <lineage>
        <taxon>Bacteria</taxon>
        <taxon>Bacillati</taxon>
        <taxon>Cyanobacteriota</taxon>
        <taxon>Cyanophyceae</taxon>
        <taxon>Oscillatoriophycideae</taxon>
        <taxon>Oscillatoriales</taxon>
    </lineage>
</organism>